<protein>
    <submittedName>
        <fullName evidence="1">ATPase</fullName>
    </submittedName>
</protein>
<comment type="caution">
    <text evidence="1">The sequence shown here is derived from an EMBL/GenBank/DDBJ whole genome shotgun (WGS) entry which is preliminary data.</text>
</comment>
<evidence type="ECO:0000313" key="2">
    <source>
        <dbReference type="Proteomes" id="UP000071601"/>
    </source>
</evidence>
<dbReference type="AlphaFoldDB" id="A0AB33U5D5"/>
<gene>
    <name evidence="1" type="ORF">ERS132525_00081</name>
</gene>
<dbReference type="EMBL" id="FILR01000001">
    <property type="protein sequence ID" value="CYX21830.1"/>
    <property type="molecule type" value="Genomic_DNA"/>
</dbReference>
<proteinExistence type="predicted"/>
<organism evidence="1 2">
    <name type="scientific">Streptococcus suis</name>
    <dbReference type="NCBI Taxonomy" id="1307"/>
    <lineage>
        <taxon>Bacteria</taxon>
        <taxon>Bacillati</taxon>
        <taxon>Bacillota</taxon>
        <taxon>Bacilli</taxon>
        <taxon>Lactobacillales</taxon>
        <taxon>Streptococcaceae</taxon>
        <taxon>Streptococcus</taxon>
    </lineage>
</organism>
<name>A0AB33U5D5_STRSU</name>
<evidence type="ECO:0000313" key="1">
    <source>
        <dbReference type="EMBL" id="CYX21830.1"/>
    </source>
</evidence>
<accession>A0AB33U5D5</accession>
<sequence>MKFFKKKNQNQDQFKRLIHRLSEMSDTEQTKVEQLLDVVFDPSFKPSKNVEVSRNITNTEEHNLDKTIQEAKNKLNTEQLKKTLRDLDKVGERAIITNNRPIILACFLKYVSSLNRNNIV</sequence>
<reference evidence="1 2" key="1">
    <citation type="submission" date="2016-02" db="EMBL/GenBank/DDBJ databases">
        <authorList>
            <consortium name="Pathogen Informatics"/>
        </authorList>
    </citation>
    <scope>NUCLEOTIDE SEQUENCE [LARGE SCALE GENOMIC DNA]</scope>
    <source>
        <strain evidence="1 2">SS985</strain>
    </source>
</reference>
<dbReference type="Proteomes" id="UP000071601">
    <property type="component" value="Unassembled WGS sequence"/>
</dbReference>